<dbReference type="SUPFAM" id="SSF50104">
    <property type="entry name" value="Translation proteins SH3-like domain"/>
    <property type="match status" value="1"/>
</dbReference>
<dbReference type="SMART" id="SM00841">
    <property type="entry name" value="Elong-fact-P_C"/>
    <property type="match status" value="1"/>
</dbReference>
<dbReference type="Pfam" id="PF01132">
    <property type="entry name" value="EFP"/>
    <property type="match status" value="1"/>
</dbReference>
<dbReference type="InterPro" id="IPR020599">
    <property type="entry name" value="Transl_elong_fac_P/YeiP"/>
</dbReference>
<dbReference type="GO" id="GO:0003746">
    <property type="term" value="F:translation elongation factor activity"/>
    <property type="evidence" value="ECO:0007669"/>
    <property type="project" value="UniProtKB-UniRule"/>
</dbReference>
<evidence type="ECO:0000256" key="10">
    <source>
        <dbReference type="RuleBase" id="RU004389"/>
    </source>
</evidence>
<reference evidence="13 14" key="1">
    <citation type="submission" date="2020-08" db="EMBL/GenBank/DDBJ databases">
        <authorList>
            <person name="Liu C."/>
            <person name="Sun Q."/>
        </authorList>
    </citation>
    <scope>NUCLEOTIDE SEQUENCE [LARGE SCALE GENOMIC DNA]</scope>
    <source>
        <strain evidence="13 14">NSJ-61</strain>
    </source>
</reference>
<dbReference type="GO" id="GO:0043043">
    <property type="term" value="P:peptide biosynthetic process"/>
    <property type="evidence" value="ECO:0007669"/>
    <property type="project" value="InterPro"/>
</dbReference>
<dbReference type="InterPro" id="IPR012340">
    <property type="entry name" value="NA-bd_OB-fold"/>
</dbReference>
<dbReference type="FunFam" id="2.40.50.140:FF:000004">
    <property type="entry name" value="Elongation factor P"/>
    <property type="match status" value="1"/>
</dbReference>
<dbReference type="UniPathway" id="UPA00345"/>
<comment type="function">
    <text evidence="7 8">Involved in peptide bond synthesis. Stimulates efficient translation and peptide-bond synthesis on native or reconstituted 70S ribosomes in vitro. Probably functions indirectly by altering the affinity of the ribosome for aminoacyl-tRNA, thus increasing their reactivity as acceptors for peptidyl transferase.</text>
</comment>
<comment type="subcellular location">
    <subcellularLocation>
        <location evidence="1 8">Cytoplasm</location>
    </subcellularLocation>
</comment>
<dbReference type="GO" id="GO:0005829">
    <property type="term" value="C:cytosol"/>
    <property type="evidence" value="ECO:0007669"/>
    <property type="project" value="UniProtKB-ARBA"/>
</dbReference>
<dbReference type="PIRSF" id="PIRSF005901">
    <property type="entry name" value="EF-P"/>
    <property type="match status" value="1"/>
</dbReference>
<dbReference type="NCBIfam" id="NF001810">
    <property type="entry name" value="PRK00529.1"/>
    <property type="match status" value="1"/>
</dbReference>
<dbReference type="InterPro" id="IPR014722">
    <property type="entry name" value="Rib_uL2_dom2"/>
</dbReference>
<proteinExistence type="inferred from homology"/>
<evidence type="ECO:0000256" key="9">
    <source>
        <dbReference type="NCBIfam" id="TIGR00038"/>
    </source>
</evidence>
<dbReference type="Gene3D" id="2.30.30.30">
    <property type="match status" value="1"/>
</dbReference>
<dbReference type="KEGG" id="ehn:H9Q80_17360"/>
<evidence type="ECO:0000313" key="14">
    <source>
        <dbReference type="Proteomes" id="UP000515856"/>
    </source>
</evidence>
<keyword evidence="4 8" id="KW-0963">Cytoplasm</keyword>
<evidence type="ECO:0000256" key="8">
    <source>
        <dbReference type="HAMAP-Rule" id="MF_00141"/>
    </source>
</evidence>
<dbReference type="Pfam" id="PF08207">
    <property type="entry name" value="EFP_N"/>
    <property type="match status" value="1"/>
</dbReference>
<dbReference type="AlphaFoldDB" id="A0A7G9GMF5"/>
<dbReference type="PANTHER" id="PTHR30053">
    <property type="entry name" value="ELONGATION FACTOR P"/>
    <property type="match status" value="1"/>
</dbReference>
<dbReference type="CDD" id="cd04470">
    <property type="entry name" value="S1_EF-P_repeat_1"/>
    <property type="match status" value="1"/>
</dbReference>
<dbReference type="InterPro" id="IPR011768">
    <property type="entry name" value="Transl_elongation_fac_P"/>
</dbReference>
<dbReference type="Pfam" id="PF09285">
    <property type="entry name" value="Elong-fact-P_C"/>
    <property type="match status" value="1"/>
</dbReference>
<evidence type="ECO:0000256" key="6">
    <source>
        <dbReference type="ARBA" id="ARBA00022917"/>
    </source>
</evidence>
<dbReference type="FunFam" id="2.40.50.140:FF:000009">
    <property type="entry name" value="Elongation factor P"/>
    <property type="match status" value="1"/>
</dbReference>
<dbReference type="Proteomes" id="UP000515856">
    <property type="component" value="Chromosome"/>
</dbReference>
<evidence type="ECO:0000256" key="1">
    <source>
        <dbReference type="ARBA" id="ARBA00004496"/>
    </source>
</evidence>
<gene>
    <name evidence="8 13" type="primary">efp</name>
    <name evidence="13" type="ORF">H9Q80_17360</name>
</gene>
<keyword evidence="6 8" id="KW-0648">Protein biosynthesis</keyword>
<keyword evidence="5 8" id="KW-0251">Elongation factor</keyword>
<dbReference type="SMART" id="SM01185">
    <property type="entry name" value="EFP"/>
    <property type="match status" value="1"/>
</dbReference>
<evidence type="ECO:0000259" key="11">
    <source>
        <dbReference type="SMART" id="SM00841"/>
    </source>
</evidence>
<evidence type="ECO:0000256" key="2">
    <source>
        <dbReference type="ARBA" id="ARBA00004815"/>
    </source>
</evidence>
<dbReference type="InterPro" id="IPR001059">
    <property type="entry name" value="Transl_elong_P/YeiP_cen"/>
</dbReference>
<accession>A0A7G9GMF5</accession>
<protein>
    <recommendedName>
        <fullName evidence="8 9">Elongation factor P</fullName>
        <shortName evidence="8">EF-P</shortName>
    </recommendedName>
</protein>
<dbReference type="InterPro" id="IPR013852">
    <property type="entry name" value="Transl_elong_P/YeiP_CS"/>
</dbReference>
<dbReference type="SUPFAM" id="SSF50249">
    <property type="entry name" value="Nucleic acid-binding proteins"/>
    <property type="match status" value="2"/>
</dbReference>
<dbReference type="PROSITE" id="PS01275">
    <property type="entry name" value="EFP"/>
    <property type="match status" value="1"/>
</dbReference>
<dbReference type="InterPro" id="IPR015365">
    <property type="entry name" value="Elong-fact-P_C"/>
</dbReference>
<dbReference type="NCBIfam" id="TIGR00038">
    <property type="entry name" value="efp"/>
    <property type="match status" value="1"/>
</dbReference>
<dbReference type="RefSeq" id="WP_117453622.1">
    <property type="nucleotide sequence ID" value="NZ_CP060636.1"/>
</dbReference>
<dbReference type="CDD" id="cd05794">
    <property type="entry name" value="S1_EF-P_repeat_2"/>
    <property type="match status" value="1"/>
</dbReference>
<comment type="pathway">
    <text evidence="2 8">Protein biosynthesis; polypeptide chain elongation.</text>
</comment>
<dbReference type="EMBL" id="CP060636">
    <property type="protein sequence ID" value="QNM11987.1"/>
    <property type="molecule type" value="Genomic_DNA"/>
</dbReference>
<evidence type="ECO:0000259" key="12">
    <source>
        <dbReference type="SMART" id="SM01185"/>
    </source>
</evidence>
<dbReference type="HAMAP" id="MF_00141">
    <property type="entry name" value="EF_P"/>
    <property type="match status" value="1"/>
</dbReference>
<comment type="similarity">
    <text evidence="3 8 10">Belongs to the elongation factor P family.</text>
</comment>
<organism evidence="13 14">
    <name type="scientific">[Eubacterium] hominis</name>
    <dbReference type="NCBI Taxonomy" id="2764325"/>
    <lineage>
        <taxon>Bacteria</taxon>
        <taxon>Bacillati</taxon>
        <taxon>Bacillota</taxon>
        <taxon>Erysipelotrichia</taxon>
        <taxon>Erysipelotrichales</taxon>
        <taxon>Erysipelotrichaceae</taxon>
        <taxon>Amedibacillus</taxon>
    </lineage>
</organism>
<feature type="domain" description="Translation elongation factor P/YeiP central" evidence="12">
    <location>
        <begin position="67"/>
        <end position="121"/>
    </location>
</feature>
<evidence type="ECO:0000256" key="7">
    <source>
        <dbReference type="ARBA" id="ARBA00025469"/>
    </source>
</evidence>
<evidence type="ECO:0000256" key="3">
    <source>
        <dbReference type="ARBA" id="ARBA00009479"/>
    </source>
</evidence>
<evidence type="ECO:0000256" key="4">
    <source>
        <dbReference type="ARBA" id="ARBA00022490"/>
    </source>
</evidence>
<dbReference type="InterPro" id="IPR008991">
    <property type="entry name" value="Translation_prot_SH3-like_sf"/>
</dbReference>
<name>A0A7G9GMF5_9FIRM</name>
<evidence type="ECO:0000313" key="13">
    <source>
        <dbReference type="EMBL" id="QNM11987.1"/>
    </source>
</evidence>
<dbReference type="Gene3D" id="2.40.50.140">
    <property type="entry name" value="Nucleic acid-binding proteins"/>
    <property type="match status" value="2"/>
</dbReference>
<dbReference type="InterPro" id="IPR013185">
    <property type="entry name" value="Transl_elong_KOW-like"/>
</dbReference>
<feature type="domain" description="Elongation factor P C-terminal" evidence="11">
    <location>
        <begin position="129"/>
        <end position="184"/>
    </location>
</feature>
<evidence type="ECO:0000256" key="5">
    <source>
        <dbReference type="ARBA" id="ARBA00022768"/>
    </source>
</evidence>
<sequence length="187" mass="20874">MISSNDLKPGMTIQQDGDIFVVLEQSQNKTARSAMVVKAKVRNLRTGSNVELSWGGGDKIQPARIDKKEMQYLYDTDDALVFMDNETYEQIEIPKDHLEWEINFMKPNDNVMISMFEGEILGVILPDKVTLQVVECEPAVKGDTATSAQKNAVVETGLQVKVPLFISQDEMIVINTADGKYSGRSKD</sequence>
<keyword evidence="14" id="KW-1185">Reference proteome</keyword>
<dbReference type="PANTHER" id="PTHR30053:SF12">
    <property type="entry name" value="ELONGATION FACTOR P (EF-P) FAMILY PROTEIN"/>
    <property type="match status" value="1"/>
</dbReference>